<reference evidence="6" key="2">
    <citation type="submission" date="2020-09" db="EMBL/GenBank/DDBJ databases">
        <authorList>
            <person name="Sun Q."/>
            <person name="Ohkuma M."/>
        </authorList>
    </citation>
    <scope>NUCLEOTIDE SEQUENCE</scope>
    <source>
        <strain evidence="6">JCM 17251</strain>
    </source>
</reference>
<dbReference type="CDD" id="cd00609">
    <property type="entry name" value="AAT_like"/>
    <property type="match status" value="1"/>
</dbReference>
<dbReference type="Gene3D" id="3.90.1150.10">
    <property type="entry name" value="Aspartate Aminotransferase, domain 1"/>
    <property type="match status" value="1"/>
</dbReference>
<keyword evidence="2 4" id="KW-0032">Aminotransferase</keyword>
<proteinExistence type="inferred from homology"/>
<dbReference type="InterPro" id="IPR050881">
    <property type="entry name" value="LL-DAP_aminotransferase"/>
</dbReference>
<dbReference type="NCBIfam" id="NF006756">
    <property type="entry name" value="PRK09276.1"/>
    <property type="match status" value="1"/>
</dbReference>
<gene>
    <name evidence="6" type="primary">dapL</name>
    <name evidence="6" type="ORF">GCM10007971_08040</name>
</gene>
<dbReference type="InterPro" id="IPR015422">
    <property type="entry name" value="PyrdxlP-dep_Trfase_small"/>
</dbReference>
<comment type="cofactor">
    <cofactor evidence="1 4">
        <name>pyridoxal 5'-phosphate</name>
        <dbReference type="ChEBI" id="CHEBI:597326"/>
    </cofactor>
</comment>
<dbReference type="EC" id="2.6.1.-" evidence="4"/>
<dbReference type="InterPro" id="IPR004839">
    <property type="entry name" value="Aminotransferase_I/II_large"/>
</dbReference>
<dbReference type="Gene3D" id="3.40.640.10">
    <property type="entry name" value="Type I PLP-dependent aspartate aminotransferase-like (Major domain)"/>
    <property type="match status" value="1"/>
</dbReference>
<evidence type="ECO:0000313" key="6">
    <source>
        <dbReference type="EMBL" id="GGN52463.1"/>
    </source>
</evidence>
<keyword evidence="7" id="KW-1185">Reference proteome</keyword>
<dbReference type="InterPro" id="IPR004838">
    <property type="entry name" value="NHTrfase_class1_PyrdxlP-BS"/>
</dbReference>
<dbReference type="GO" id="GO:0030170">
    <property type="term" value="F:pyridoxal phosphate binding"/>
    <property type="evidence" value="ECO:0007669"/>
    <property type="project" value="InterPro"/>
</dbReference>
<evidence type="ECO:0000256" key="2">
    <source>
        <dbReference type="ARBA" id="ARBA00022576"/>
    </source>
</evidence>
<reference evidence="6" key="1">
    <citation type="journal article" date="2014" name="Int. J. Syst. Evol. Microbiol.">
        <title>Complete genome sequence of Corynebacterium casei LMG S-19264T (=DSM 44701T), isolated from a smear-ripened cheese.</title>
        <authorList>
            <consortium name="US DOE Joint Genome Institute (JGI-PGF)"/>
            <person name="Walter F."/>
            <person name="Albersmeier A."/>
            <person name="Kalinowski J."/>
            <person name="Ruckert C."/>
        </authorList>
    </citation>
    <scope>NUCLEOTIDE SEQUENCE</scope>
    <source>
        <strain evidence="6">JCM 17251</strain>
    </source>
</reference>
<feature type="domain" description="Aminotransferase class I/classII large" evidence="5">
    <location>
        <begin position="32"/>
        <end position="382"/>
    </location>
</feature>
<evidence type="ECO:0000256" key="4">
    <source>
        <dbReference type="RuleBase" id="RU000481"/>
    </source>
</evidence>
<accession>A0A918CZU6</accession>
<dbReference type="Proteomes" id="UP000624041">
    <property type="component" value="Unassembled WGS sequence"/>
</dbReference>
<dbReference type="Pfam" id="PF00155">
    <property type="entry name" value="Aminotran_1_2"/>
    <property type="match status" value="1"/>
</dbReference>
<comment type="caution">
    <text evidence="6">The sequence shown here is derived from an EMBL/GenBank/DDBJ whole genome shotgun (WGS) entry which is preliminary data.</text>
</comment>
<protein>
    <recommendedName>
        <fullName evidence="4">Aminotransferase</fullName>
        <ecNumber evidence="4">2.6.1.-</ecNumber>
    </recommendedName>
</protein>
<name>A0A918CZU6_9BACI</name>
<dbReference type="PROSITE" id="PS00105">
    <property type="entry name" value="AA_TRANSFER_CLASS_1"/>
    <property type="match status" value="1"/>
</dbReference>
<dbReference type="PANTHER" id="PTHR42832">
    <property type="entry name" value="AMINO ACID AMINOTRANSFERASE"/>
    <property type="match status" value="1"/>
</dbReference>
<evidence type="ECO:0000259" key="5">
    <source>
        <dbReference type="Pfam" id="PF00155"/>
    </source>
</evidence>
<dbReference type="InterPro" id="IPR015424">
    <property type="entry name" value="PyrdxlP-dep_Trfase"/>
</dbReference>
<dbReference type="EMBL" id="BMOS01000004">
    <property type="protein sequence ID" value="GGN52463.1"/>
    <property type="molecule type" value="Genomic_DNA"/>
</dbReference>
<dbReference type="AlphaFoldDB" id="A0A918CZU6"/>
<dbReference type="GO" id="GO:0008483">
    <property type="term" value="F:transaminase activity"/>
    <property type="evidence" value="ECO:0007669"/>
    <property type="project" value="UniProtKB-KW"/>
</dbReference>
<evidence type="ECO:0000313" key="7">
    <source>
        <dbReference type="Proteomes" id="UP000624041"/>
    </source>
</evidence>
<dbReference type="RefSeq" id="WP_188856128.1">
    <property type="nucleotide sequence ID" value="NZ_BMOS01000004.1"/>
</dbReference>
<evidence type="ECO:0000256" key="1">
    <source>
        <dbReference type="ARBA" id="ARBA00001933"/>
    </source>
</evidence>
<dbReference type="InterPro" id="IPR015421">
    <property type="entry name" value="PyrdxlP-dep_Trfase_major"/>
</dbReference>
<organism evidence="6 7">
    <name type="scientific">Oceanobacillus indicireducens</name>
    <dbReference type="NCBI Taxonomy" id="1004261"/>
    <lineage>
        <taxon>Bacteria</taxon>
        <taxon>Bacillati</taxon>
        <taxon>Bacillota</taxon>
        <taxon>Bacilli</taxon>
        <taxon>Bacillales</taxon>
        <taxon>Bacillaceae</taxon>
        <taxon>Oceanobacillus</taxon>
    </lineage>
</organism>
<sequence>MITIADRVKSLPAYVFSEFQRKKAELEKEGVDVIDLGIGAPDLPTPDFVYERLVLEAKNPDNHRYSPYSGCSEFKEAVAEFYKKQYAVDLDPDTEVLALIGSKEGIVNLFQAVLNPGDAVFVPDPGYPVYQKGVLLAGGESILLPLNEEKGYIPEFGRISKRNKQRAKLLMLNYPSNPLGATVELNTFREAATFSKNNKILLASDAAYNLITFDGYKAPSVLQVPDAKDYAVEFGSLSKSFNMTGWRIGYVVGNKHVIQALATLKSNIDSSQFLAVQKAAATALRSDLSAVKEHNAIYQERMEKLYTALNELGISTEKTRGTIFLWAKVPTGFTANSFANKLLEEAGVIVTPGTAFGPSGEGYIRIALTVSKERLDEVVRRLRKLRLKEESR</sequence>
<dbReference type="PANTHER" id="PTHR42832:SF3">
    <property type="entry name" value="L-GLUTAMINE--4-(METHYLSULFANYL)-2-OXOBUTANOATE AMINOTRANSFERASE"/>
    <property type="match status" value="1"/>
</dbReference>
<dbReference type="SUPFAM" id="SSF53383">
    <property type="entry name" value="PLP-dependent transferases"/>
    <property type="match status" value="1"/>
</dbReference>
<evidence type="ECO:0000256" key="3">
    <source>
        <dbReference type="ARBA" id="ARBA00022679"/>
    </source>
</evidence>
<keyword evidence="3 4" id="KW-0808">Transferase</keyword>
<comment type="similarity">
    <text evidence="4">Belongs to the class-I pyridoxal-phosphate-dependent aminotransferase family.</text>
</comment>